<protein>
    <submittedName>
        <fullName evidence="3">Predicted Zn-dependent peptidase</fullName>
    </submittedName>
</protein>
<dbReference type="SUPFAM" id="SSF63411">
    <property type="entry name" value="LuxS/MPP-like metallohydrolase"/>
    <property type="match status" value="2"/>
</dbReference>
<evidence type="ECO:0000259" key="2">
    <source>
        <dbReference type="Pfam" id="PF05193"/>
    </source>
</evidence>
<keyword evidence="4" id="KW-1185">Reference proteome</keyword>
<dbReference type="PANTHER" id="PTHR11851:SF225">
    <property type="entry name" value="NON-PEPTIDASE HOMOLOG YMXG"/>
    <property type="match status" value="1"/>
</dbReference>
<feature type="chain" id="PRO_5021835510" evidence="1">
    <location>
        <begin position="21"/>
        <end position="687"/>
    </location>
</feature>
<organism evidence="3 4">
    <name type="scientific">Fodinibius sediminis</name>
    <dbReference type="NCBI Taxonomy" id="1214077"/>
    <lineage>
        <taxon>Bacteria</taxon>
        <taxon>Pseudomonadati</taxon>
        <taxon>Balneolota</taxon>
        <taxon>Balneolia</taxon>
        <taxon>Balneolales</taxon>
        <taxon>Balneolaceae</taxon>
        <taxon>Fodinibius</taxon>
    </lineage>
</organism>
<dbReference type="Pfam" id="PF05193">
    <property type="entry name" value="Peptidase_M16_C"/>
    <property type="match status" value="1"/>
</dbReference>
<evidence type="ECO:0000313" key="3">
    <source>
        <dbReference type="EMBL" id="SMO51478.1"/>
    </source>
</evidence>
<dbReference type="AlphaFoldDB" id="A0A521BWD3"/>
<evidence type="ECO:0000256" key="1">
    <source>
        <dbReference type="SAM" id="SignalP"/>
    </source>
</evidence>
<dbReference type="GO" id="GO:0046872">
    <property type="term" value="F:metal ion binding"/>
    <property type="evidence" value="ECO:0007669"/>
    <property type="project" value="InterPro"/>
</dbReference>
<reference evidence="3 4" key="1">
    <citation type="submission" date="2017-05" db="EMBL/GenBank/DDBJ databases">
        <authorList>
            <person name="Varghese N."/>
            <person name="Submissions S."/>
        </authorList>
    </citation>
    <scope>NUCLEOTIDE SEQUENCE [LARGE SCALE GENOMIC DNA]</scope>
    <source>
        <strain evidence="3 4">DSM 21194</strain>
    </source>
</reference>
<feature type="signal peptide" evidence="1">
    <location>
        <begin position="1"/>
        <end position="20"/>
    </location>
</feature>
<dbReference type="RefSeq" id="WP_185958274.1">
    <property type="nucleotide sequence ID" value="NZ_FXTH01000004.1"/>
</dbReference>
<name>A0A521BWD3_9BACT</name>
<dbReference type="Gene3D" id="3.30.830.10">
    <property type="entry name" value="Metalloenzyme, LuxS/M16 peptidase-like"/>
    <property type="match status" value="2"/>
</dbReference>
<accession>A0A521BWD3</accession>
<dbReference type="InterPro" id="IPR050361">
    <property type="entry name" value="MPP/UQCRC_Complex"/>
</dbReference>
<dbReference type="EMBL" id="FXTH01000004">
    <property type="protein sequence ID" value="SMO51478.1"/>
    <property type="molecule type" value="Genomic_DNA"/>
</dbReference>
<feature type="domain" description="Peptidase M16 C-terminal" evidence="2">
    <location>
        <begin position="203"/>
        <end position="382"/>
    </location>
</feature>
<evidence type="ECO:0000313" key="4">
    <source>
        <dbReference type="Proteomes" id="UP000317593"/>
    </source>
</evidence>
<dbReference type="InterPro" id="IPR007863">
    <property type="entry name" value="Peptidase_M16_C"/>
</dbReference>
<gene>
    <name evidence="3" type="ORF">SAMN06265218_104104</name>
</gene>
<keyword evidence="1" id="KW-0732">Signal</keyword>
<proteinExistence type="predicted"/>
<dbReference type="PANTHER" id="PTHR11851">
    <property type="entry name" value="METALLOPROTEASE"/>
    <property type="match status" value="1"/>
</dbReference>
<sequence>MKQLSLCCLLILLLTSALQAQKRYDQLEYPELNDFQKPEIQTFTADNGVTFFLLEDDELPLIDLSVTIRTGGVQVPNEKAGLAAMTGQVIRSGGTPSHPADSLNALLENRAARIETGIGFSSGSAGMNVLKEDFDELLPVLVDLLMNPAFPEDKIELAKTQQKSSISRRNDNAGPIAAREFDKLIYGDDSKYGRLVEYETVNSVSRDDMVSFHKQNFTGRNMLVGVVGDFDAGTMREKLVQAFGRIPEGTPNTLPFPEVDYDYTSSVNFINKADVNQSTVLLGHIGGMRDNPDYPKVQVMNNVLSGGFSGRLFQKVRTDMGLAYSVGGQYGMSNTFYPGQFYVQVQTKSASTAETIDAIIREIRRLQDEPITEQELQNTKDQFLNSLVFRNASFEQILNRRMSNEYRGLAEDAFDEFIAGVRATTVKDVQQMAREYLHPDDLQILVVGNREEIGDQLQKYGTVNEIDIRIPRPGTESTETVQGDPQKGAELLNEMAEAVIHPGTGLNSLSVTGEVVQGGQTIGTSMTIHYPDAIEQTIEAPMGQVQLSYKGGSGTMTMGGQQRPLPPQMANGLKSTLNRSFMAIAMSHEELNPQFLGTEEVDGQSYRKVSVQVDGTPVTLLLDPETKLPRIQRYQQFNPQQGQQVTIENHYSDWQTVDGVRYPYHQVTFMNGTQSAEASYESHAVNE</sequence>
<dbReference type="Proteomes" id="UP000317593">
    <property type="component" value="Unassembled WGS sequence"/>
</dbReference>
<dbReference type="InterPro" id="IPR011249">
    <property type="entry name" value="Metalloenz_LuxS/M16"/>
</dbReference>